<keyword evidence="4 8" id="KW-0028">Amino-acid biosynthesis</keyword>
<name>A0A1G8NEN7_9BACI</name>
<dbReference type="InterPro" id="IPR004013">
    <property type="entry name" value="PHP_dom"/>
</dbReference>
<dbReference type="Pfam" id="PF02811">
    <property type="entry name" value="PHP"/>
    <property type="match status" value="1"/>
</dbReference>
<dbReference type="SUPFAM" id="SSF89550">
    <property type="entry name" value="PHP domain-like"/>
    <property type="match status" value="1"/>
</dbReference>
<dbReference type="GO" id="GO:0000105">
    <property type="term" value="P:L-histidine biosynthetic process"/>
    <property type="evidence" value="ECO:0007669"/>
    <property type="project" value="UniProtKB-UniRule"/>
</dbReference>
<dbReference type="Proteomes" id="UP000198853">
    <property type="component" value="Unassembled WGS sequence"/>
</dbReference>
<dbReference type="NCBIfam" id="NF005996">
    <property type="entry name" value="PRK08123.1"/>
    <property type="match status" value="1"/>
</dbReference>
<evidence type="ECO:0000256" key="3">
    <source>
        <dbReference type="ARBA" id="ARBA00013085"/>
    </source>
</evidence>
<dbReference type="InterPro" id="IPR010140">
    <property type="entry name" value="Histidinol_P_phosphatase_HisJ"/>
</dbReference>
<evidence type="ECO:0000256" key="1">
    <source>
        <dbReference type="ARBA" id="ARBA00004970"/>
    </source>
</evidence>
<dbReference type="AlphaFoldDB" id="A0A1G8NEN7"/>
<dbReference type="UniPathway" id="UPA00031">
    <property type="reaction ID" value="UER00013"/>
</dbReference>
<comment type="catalytic activity">
    <reaction evidence="7 8">
        <text>L-histidinol phosphate + H2O = L-histidinol + phosphate</text>
        <dbReference type="Rhea" id="RHEA:14465"/>
        <dbReference type="ChEBI" id="CHEBI:15377"/>
        <dbReference type="ChEBI" id="CHEBI:43474"/>
        <dbReference type="ChEBI" id="CHEBI:57699"/>
        <dbReference type="ChEBI" id="CHEBI:57980"/>
        <dbReference type="EC" id="3.1.3.15"/>
    </reaction>
</comment>
<dbReference type="OrthoDB" id="9775255at2"/>
<dbReference type="InterPro" id="IPR016195">
    <property type="entry name" value="Pol/histidinol_Pase-like"/>
</dbReference>
<evidence type="ECO:0000313" key="10">
    <source>
        <dbReference type="EMBL" id="SDI78527.1"/>
    </source>
</evidence>
<comment type="pathway">
    <text evidence="1 8">Amino-acid biosynthesis; L-histidine biosynthesis; L-histidine from 5-phospho-alpha-D-ribose 1-diphosphate: step 8/9.</text>
</comment>
<evidence type="ECO:0000256" key="8">
    <source>
        <dbReference type="RuleBase" id="RU366003"/>
    </source>
</evidence>
<dbReference type="NCBIfam" id="TIGR01856">
    <property type="entry name" value="hisJ_fam"/>
    <property type="match status" value="1"/>
</dbReference>
<accession>A0A1G8NEN7</accession>
<protein>
    <recommendedName>
        <fullName evidence="3 8">Histidinol-phosphatase</fullName>
        <shortName evidence="8">HolPase</shortName>
        <ecNumber evidence="3 8">3.1.3.15</ecNumber>
    </recommendedName>
</protein>
<gene>
    <name evidence="10" type="ORF">SAMN04488123_10636</name>
</gene>
<dbReference type="CDD" id="cd12110">
    <property type="entry name" value="PHP_HisPPase_Hisj_like"/>
    <property type="match status" value="1"/>
</dbReference>
<evidence type="ECO:0000256" key="7">
    <source>
        <dbReference type="ARBA" id="ARBA00049158"/>
    </source>
</evidence>
<dbReference type="EC" id="3.1.3.15" evidence="3 8"/>
<dbReference type="PANTHER" id="PTHR21039">
    <property type="entry name" value="HISTIDINOL PHOSPHATASE-RELATED"/>
    <property type="match status" value="1"/>
</dbReference>
<reference evidence="10 11" key="1">
    <citation type="submission" date="2016-10" db="EMBL/GenBank/DDBJ databases">
        <authorList>
            <person name="de Groot N.N."/>
        </authorList>
    </citation>
    <scope>NUCLEOTIDE SEQUENCE [LARGE SCALE GENOMIC DNA]</scope>
    <source>
        <strain evidence="10 11">DSM 21771</strain>
    </source>
</reference>
<organism evidence="10 11">
    <name type="scientific">Natribacillus halophilus</name>
    <dbReference type="NCBI Taxonomy" id="549003"/>
    <lineage>
        <taxon>Bacteria</taxon>
        <taxon>Bacillati</taxon>
        <taxon>Bacillota</taxon>
        <taxon>Bacilli</taxon>
        <taxon>Bacillales</taxon>
        <taxon>Bacillaceae</taxon>
        <taxon>Natribacillus</taxon>
    </lineage>
</organism>
<dbReference type="GO" id="GO:0004401">
    <property type="term" value="F:histidinol-phosphatase activity"/>
    <property type="evidence" value="ECO:0007669"/>
    <property type="project" value="UniProtKB-UniRule"/>
</dbReference>
<keyword evidence="5 8" id="KW-0378">Hydrolase</keyword>
<evidence type="ECO:0000313" key="11">
    <source>
        <dbReference type="Proteomes" id="UP000198853"/>
    </source>
</evidence>
<dbReference type="RefSeq" id="WP_090397977.1">
    <property type="nucleotide sequence ID" value="NZ_FNEN01000006.1"/>
</dbReference>
<evidence type="ECO:0000256" key="2">
    <source>
        <dbReference type="ARBA" id="ARBA00009152"/>
    </source>
</evidence>
<sequence length="271" mass="30267">MKNIEFDGHVHTPYCPHGSRETLDRYIEQALLLGYKGISFCEHAPLPEGFTDPTPAKDSGMPFADLDTYISAIVDVRQRYHKDIDIHIGLEVDFIEGYEAETKRLLDEYGPALDDAILSVHFIYTRNAYGLLDYNLETFQSLAEKSGGIEALVTRYYETLLLSIAADLGKYKPRRLGHVSLVRKFQKEVALPDDTHWLHEVLAATKKEGLSLDINGAGVVKPMCGQPYPPVDITRKAAGMGIPLVYGSDAHHPDGLGQGREELPEILFDIR</sequence>
<evidence type="ECO:0000256" key="6">
    <source>
        <dbReference type="ARBA" id="ARBA00023102"/>
    </source>
</evidence>
<evidence type="ECO:0000256" key="5">
    <source>
        <dbReference type="ARBA" id="ARBA00022801"/>
    </source>
</evidence>
<dbReference type="EMBL" id="FNEN01000006">
    <property type="protein sequence ID" value="SDI78527.1"/>
    <property type="molecule type" value="Genomic_DNA"/>
</dbReference>
<evidence type="ECO:0000256" key="4">
    <source>
        <dbReference type="ARBA" id="ARBA00022605"/>
    </source>
</evidence>
<proteinExistence type="inferred from homology"/>
<comment type="similarity">
    <text evidence="2 8">Belongs to the PHP hydrolase family. HisK subfamily.</text>
</comment>
<keyword evidence="6 8" id="KW-0368">Histidine biosynthesis</keyword>
<dbReference type="PANTHER" id="PTHR21039:SF0">
    <property type="entry name" value="HISTIDINOL-PHOSPHATASE"/>
    <property type="match status" value="1"/>
</dbReference>
<keyword evidence="11" id="KW-1185">Reference proteome</keyword>
<feature type="domain" description="PHP" evidence="9">
    <location>
        <begin position="7"/>
        <end position="215"/>
    </location>
</feature>
<evidence type="ECO:0000259" key="9">
    <source>
        <dbReference type="Pfam" id="PF02811"/>
    </source>
</evidence>
<dbReference type="GO" id="GO:0005737">
    <property type="term" value="C:cytoplasm"/>
    <property type="evidence" value="ECO:0007669"/>
    <property type="project" value="TreeGrafter"/>
</dbReference>
<dbReference type="Gene3D" id="3.20.20.140">
    <property type="entry name" value="Metal-dependent hydrolases"/>
    <property type="match status" value="1"/>
</dbReference>